<feature type="non-terminal residue" evidence="2">
    <location>
        <position position="1"/>
    </location>
</feature>
<dbReference type="Gene3D" id="3.90.20.10">
    <property type="match status" value="1"/>
</dbReference>
<name>A0A821WR05_9BILA</name>
<accession>A0A821WR05</accession>
<evidence type="ECO:0000256" key="1">
    <source>
        <dbReference type="SAM" id="Coils"/>
    </source>
</evidence>
<proteinExistence type="predicted"/>
<sequence>SLNEFDTKFQTMDKDRASWNSKFEELNKKIDKQQKSLKKDMAALKEAIKKLEQEIIKLQQPTVKKEYVMPYLEKPPPIDLLGINWATYGTSKNSGQ</sequence>
<reference evidence="2" key="1">
    <citation type="submission" date="2021-02" db="EMBL/GenBank/DDBJ databases">
        <authorList>
            <person name="Nowell W R."/>
        </authorList>
    </citation>
    <scope>NUCLEOTIDE SEQUENCE</scope>
</reference>
<keyword evidence="1" id="KW-0175">Coiled coil</keyword>
<organism evidence="2 3">
    <name type="scientific">Rotaria socialis</name>
    <dbReference type="NCBI Taxonomy" id="392032"/>
    <lineage>
        <taxon>Eukaryota</taxon>
        <taxon>Metazoa</taxon>
        <taxon>Spiralia</taxon>
        <taxon>Gnathifera</taxon>
        <taxon>Rotifera</taxon>
        <taxon>Eurotatoria</taxon>
        <taxon>Bdelloidea</taxon>
        <taxon>Philodinida</taxon>
        <taxon>Philodinidae</taxon>
        <taxon>Rotaria</taxon>
    </lineage>
</organism>
<dbReference type="Proteomes" id="UP000663838">
    <property type="component" value="Unassembled WGS sequence"/>
</dbReference>
<evidence type="ECO:0000313" key="3">
    <source>
        <dbReference type="Proteomes" id="UP000663838"/>
    </source>
</evidence>
<comment type="caution">
    <text evidence="2">The sequence shown here is derived from an EMBL/GenBank/DDBJ whole genome shotgun (WGS) entry which is preliminary data.</text>
</comment>
<dbReference type="AlphaFoldDB" id="A0A821WR05"/>
<evidence type="ECO:0000313" key="2">
    <source>
        <dbReference type="EMBL" id="CAF4930902.1"/>
    </source>
</evidence>
<protein>
    <submittedName>
        <fullName evidence="2">Uncharacterized protein</fullName>
    </submittedName>
</protein>
<dbReference type="EMBL" id="CAJOBS010008654">
    <property type="protein sequence ID" value="CAF4930902.1"/>
    <property type="molecule type" value="Genomic_DNA"/>
</dbReference>
<feature type="coiled-coil region" evidence="1">
    <location>
        <begin position="16"/>
        <end position="61"/>
    </location>
</feature>
<gene>
    <name evidence="2" type="ORF">TOA249_LOCUS32746</name>
</gene>